<dbReference type="EMBL" id="LAJX01000021">
    <property type="protein sequence ID" value="KJV07716.1"/>
    <property type="molecule type" value="Genomic_DNA"/>
</dbReference>
<accession>A0A0F3ILV9</accession>
<evidence type="ECO:0000313" key="2">
    <source>
        <dbReference type="Proteomes" id="UP000033684"/>
    </source>
</evidence>
<name>A0A0F3ILV9_9GAMM</name>
<proteinExistence type="predicted"/>
<gene>
    <name evidence="1" type="ORF">VZ94_03005</name>
</gene>
<comment type="caution">
    <text evidence="1">The sequence shown here is derived from an EMBL/GenBank/DDBJ whole genome shotgun (WGS) entry which is preliminary data.</text>
</comment>
<dbReference type="RefSeq" id="WP_045778108.1">
    <property type="nucleotide sequence ID" value="NZ_LAJX01000021.1"/>
</dbReference>
<dbReference type="AlphaFoldDB" id="A0A0F3ILV9"/>
<reference evidence="2" key="1">
    <citation type="submission" date="2015-03" db="EMBL/GenBank/DDBJ databases">
        <title>Draft genome sequence of a novel methanotroph (Sn10-6) isolated from flooded ricefield rhizosphere in India.</title>
        <authorList>
            <person name="Pandit P.S."/>
            <person name="Pore S.D."/>
            <person name="Arora P."/>
            <person name="Kapse N.G."/>
            <person name="Dhakephalkar P.K."/>
            <person name="Rahalkar M.C."/>
        </authorList>
    </citation>
    <scope>NUCLEOTIDE SEQUENCE [LARGE SCALE GENOMIC DNA]</scope>
    <source>
        <strain evidence="2">Sn10-6</strain>
    </source>
</reference>
<evidence type="ECO:0000313" key="1">
    <source>
        <dbReference type="EMBL" id="KJV07716.1"/>
    </source>
</evidence>
<dbReference type="OrthoDB" id="9799812at2"/>
<reference evidence="1 2" key="2">
    <citation type="journal article" date="2016" name="Microb. Ecol.">
        <title>Genome Characteristics of a Novel Type I Methanotroph (Sn10-6) Isolated from a Flooded Indian Rice Field.</title>
        <authorList>
            <person name="Rahalkar M.C."/>
            <person name="Pandit P.S."/>
            <person name="Dhakephalkar P.K."/>
            <person name="Pore S."/>
            <person name="Arora P."/>
            <person name="Kapse N."/>
        </authorList>
    </citation>
    <scope>NUCLEOTIDE SEQUENCE [LARGE SCALE GENOMIC DNA]</scope>
    <source>
        <strain evidence="1 2">Sn10-6</strain>
    </source>
</reference>
<dbReference type="Proteomes" id="UP000033684">
    <property type="component" value="Unassembled WGS sequence"/>
</dbReference>
<keyword evidence="2" id="KW-1185">Reference proteome</keyword>
<organism evidence="1 2">
    <name type="scientific">Methylocucumis oryzae</name>
    <dbReference type="NCBI Taxonomy" id="1632867"/>
    <lineage>
        <taxon>Bacteria</taxon>
        <taxon>Pseudomonadati</taxon>
        <taxon>Pseudomonadota</taxon>
        <taxon>Gammaproteobacteria</taxon>
        <taxon>Methylococcales</taxon>
        <taxon>Methylococcaceae</taxon>
        <taxon>Methylocucumis</taxon>
    </lineage>
</organism>
<sequence length="75" mass="8331">MKNSTLTRLVKLERASVQTLQNYPPLTDEQLKAVIDGNLSFGEPLDSAAMSRMFNNRSNDELTDNELLAIVYGDG</sequence>
<protein>
    <submittedName>
        <fullName evidence="1">Uncharacterized protein</fullName>
    </submittedName>
</protein>